<keyword evidence="9" id="KW-1015">Disulfide bond</keyword>
<comment type="function">
    <text evidence="10">Catalyzes the synthesis of gamma-glutamylcysteine (gamma-GC).</text>
</comment>
<dbReference type="InterPro" id="IPR014746">
    <property type="entry name" value="Gln_synth/guanido_kin_cat_dom"/>
</dbReference>
<comment type="pathway">
    <text evidence="1">Sulfur metabolism; glutathione biosynthesis; glutathione from L-cysteine and L-glutamate: step 1/2.</text>
</comment>
<dbReference type="NCBIfam" id="TIGR01436">
    <property type="entry name" value="glu_cys_lig_pln"/>
    <property type="match status" value="1"/>
</dbReference>
<proteinExistence type="inferred from homology"/>
<comment type="subunit">
    <text evidence="3">Homodimer or monomer when oxidized or reduced, respectively.</text>
</comment>
<dbReference type="PANTHER" id="PTHR34378:SF1">
    <property type="entry name" value="GLUTAMATE--CYSTEINE LIGASE, CHLOROPLASTIC"/>
    <property type="match status" value="1"/>
</dbReference>
<evidence type="ECO:0000256" key="7">
    <source>
        <dbReference type="ARBA" id="ARBA00022840"/>
    </source>
</evidence>
<keyword evidence="5" id="KW-0317">Glutathione biosynthesis</keyword>
<dbReference type="RefSeq" id="WP_422918212.1">
    <property type="nucleotide sequence ID" value="NZ_JAMZEJ010000001.1"/>
</dbReference>
<evidence type="ECO:0000313" key="12">
    <source>
        <dbReference type="Proteomes" id="UP001524547"/>
    </source>
</evidence>
<dbReference type="EC" id="6.3.2.2" evidence="10"/>
<evidence type="ECO:0000256" key="1">
    <source>
        <dbReference type="ARBA" id="ARBA00005006"/>
    </source>
</evidence>
<accession>A0ABT1VVT0</accession>
<keyword evidence="7 10" id="KW-0067">ATP-binding</keyword>
<dbReference type="InterPro" id="IPR006336">
    <property type="entry name" value="GCS2"/>
</dbReference>
<evidence type="ECO:0000256" key="6">
    <source>
        <dbReference type="ARBA" id="ARBA00022741"/>
    </source>
</evidence>
<keyword evidence="4 10" id="KW-0436">Ligase</keyword>
<dbReference type="EMBL" id="JAMZEJ010000001">
    <property type="protein sequence ID" value="MCQ8239475.1"/>
    <property type="molecule type" value="Genomic_DNA"/>
</dbReference>
<evidence type="ECO:0000256" key="2">
    <source>
        <dbReference type="ARBA" id="ARBA00010253"/>
    </source>
</evidence>
<keyword evidence="6 10" id="KW-0547">Nucleotide-binding</keyword>
<dbReference type="InterPro" id="IPR035434">
    <property type="entry name" value="GCL_bact_plant"/>
</dbReference>
<evidence type="ECO:0000256" key="5">
    <source>
        <dbReference type="ARBA" id="ARBA00022684"/>
    </source>
</evidence>
<comment type="similarity">
    <text evidence="10">Belongs to the glutamate--cysteine ligase type 2 family. EgtA subfamily.</text>
</comment>
<gene>
    <name evidence="11" type="ORF">NFI88_01295</name>
</gene>
<sequence length="468" mass="51357">MSNPSDHDATPIASVDQMAAHLAAGCKPREDWRIGTEHEKFGFVRPEAARSRGLAPYAAPPFGPDGIESLLAGLAGNGQGWEPIRDEGQLIGLKGSGRWKGASVSLEPAGQFELSGAPLRSLHDTRTELDAHLAELRTLAEPLGIGFAPLGFQPLHGRDAMPVMPKSRYAIMRRYMPRVGSMGLDMMLRTCTVQVNLDYGSEADMARKLRVSLALQPVATALFASSPFRDGRPSGFLSTRAHVWTDTDNQRSGMPPFFFEEGFGFGRYVEWVLDVPMYFVSRDDRLVDAAGLSFRRWMAGEEPALARWRPTLGDFDDHLTTAFTDVRVKRFLEMRGADAGTPQMMVAQSAFWVGLLYDEAALLAAERLVRELPWDAYPALRAAVPTQGLRAAAGSRTARDLARDALAIASDGLRARALRDGEGADERRFLAPLEAIVAGAPNQAEHWLARFDGPWNRDVRPIFDEAAV</sequence>
<protein>
    <recommendedName>
        <fullName evidence="10">Glutamate--cysteine ligase</fullName>
        <ecNumber evidence="10">6.3.2.2</ecNumber>
    </recommendedName>
</protein>
<dbReference type="Gene3D" id="3.30.590.20">
    <property type="match status" value="1"/>
</dbReference>
<evidence type="ECO:0000256" key="8">
    <source>
        <dbReference type="ARBA" id="ARBA00022946"/>
    </source>
</evidence>
<dbReference type="Proteomes" id="UP001524547">
    <property type="component" value="Unassembled WGS sequence"/>
</dbReference>
<dbReference type="PIRSF" id="PIRSF017901">
    <property type="entry name" value="GCL"/>
    <property type="match status" value="1"/>
</dbReference>
<comment type="catalytic activity">
    <reaction evidence="10">
        <text>L-cysteine + L-glutamate + ATP = gamma-L-glutamyl-L-cysteine + ADP + phosphate + H(+)</text>
        <dbReference type="Rhea" id="RHEA:13285"/>
        <dbReference type="ChEBI" id="CHEBI:15378"/>
        <dbReference type="ChEBI" id="CHEBI:29985"/>
        <dbReference type="ChEBI" id="CHEBI:30616"/>
        <dbReference type="ChEBI" id="CHEBI:35235"/>
        <dbReference type="ChEBI" id="CHEBI:43474"/>
        <dbReference type="ChEBI" id="CHEBI:58173"/>
        <dbReference type="ChEBI" id="CHEBI:456216"/>
        <dbReference type="EC" id="6.3.2.2"/>
    </reaction>
</comment>
<keyword evidence="8" id="KW-0809">Transit peptide</keyword>
<evidence type="ECO:0000313" key="11">
    <source>
        <dbReference type="EMBL" id="MCQ8239475.1"/>
    </source>
</evidence>
<comment type="similarity">
    <text evidence="2">Belongs to the carboxylate-amine ligase family. Glutamate--cysteine ligase type 2 subfamily.</text>
</comment>
<reference evidence="11 12" key="1">
    <citation type="submission" date="2022-06" db="EMBL/GenBank/DDBJ databases">
        <title>Rhizosaccharibacter gen. nov. sp. nov. KSS12, endophytic bacteria isolated from sugarcane.</title>
        <authorList>
            <person name="Pitiwittayakul N."/>
        </authorList>
    </citation>
    <scope>NUCLEOTIDE SEQUENCE [LARGE SCALE GENOMIC DNA]</scope>
    <source>
        <strain evidence="11 12">KSS12</strain>
    </source>
</reference>
<comment type="caution">
    <text evidence="11">The sequence shown here is derived from an EMBL/GenBank/DDBJ whole genome shotgun (WGS) entry which is preliminary data.</text>
</comment>
<dbReference type="SUPFAM" id="SSF55931">
    <property type="entry name" value="Glutamine synthetase/guanido kinase"/>
    <property type="match status" value="1"/>
</dbReference>
<evidence type="ECO:0000256" key="4">
    <source>
        <dbReference type="ARBA" id="ARBA00022598"/>
    </source>
</evidence>
<dbReference type="InterPro" id="IPR011556">
    <property type="entry name" value="Glut_cys_lig_pln_type"/>
</dbReference>
<dbReference type="PANTHER" id="PTHR34378">
    <property type="entry name" value="GLUTAMATE--CYSTEINE LIGASE, CHLOROPLASTIC"/>
    <property type="match status" value="1"/>
</dbReference>
<organism evidence="11 12">
    <name type="scientific">Rhizosaccharibacter radicis</name>
    <dbReference type="NCBI Taxonomy" id="2782605"/>
    <lineage>
        <taxon>Bacteria</taxon>
        <taxon>Pseudomonadati</taxon>
        <taxon>Pseudomonadota</taxon>
        <taxon>Alphaproteobacteria</taxon>
        <taxon>Acetobacterales</taxon>
        <taxon>Acetobacteraceae</taxon>
        <taxon>Rhizosaccharibacter</taxon>
    </lineage>
</organism>
<name>A0ABT1VVT0_9PROT</name>
<evidence type="ECO:0000256" key="10">
    <source>
        <dbReference type="PIRNR" id="PIRNR017901"/>
    </source>
</evidence>
<dbReference type="Pfam" id="PF04107">
    <property type="entry name" value="GCS2"/>
    <property type="match status" value="1"/>
</dbReference>
<dbReference type="GO" id="GO:0004357">
    <property type="term" value="F:glutamate-cysteine ligase activity"/>
    <property type="evidence" value="ECO:0007669"/>
    <property type="project" value="UniProtKB-EC"/>
</dbReference>
<evidence type="ECO:0000256" key="3">
    <source>
        <dbReference type="ARBA" id="ARBA00011153"/>
    </source>
</evidence>
<keyword evidence="12" id="KW-1185">Reference proteome</keyword>
<evidence type="ECO:0000256" key="9">
    <source>
        <dbReference type="ARBA" id="ARBA00023157"/>
    </source>
</evidence>